<dbReference type="GO" id="GO:0006508">
    <property type="term" value="P:proteolysis"/>
    <property type="evidence" value="ECO:0007669"/>
    <property type="project" value="UniProtKB-KW"/>
</dbReference>
<dbReference type="EMBL" id="CP064790">
    <property type="protein sequence ID" value="QSG13438.1"/>
    <property type="molecule type" value="Genomic_DNA"/>
</dbReference>
<dbReference type="InterPro" id="IPR013610">
    <property type="entry name" value="ArdC_N"/>
</dbReference>
<reference evidence="3" key="1">
    <citation type="submission" date="2020-11" db="EMBL/GenBank/DDBJ databases">
        <title>Carbohydrate-dependent, anaerobic sulfur respiration: A novel catabolism in halophilic archaea.</title>
        <authorList>
            <person name="Sorokin D.Y."/>
            <person name="Messina E."/>
            <person name="Smedile F."/>
            <person name="La Cono V."/>
            <person name="Hallsworth J.E."/>
            <person name="Yakimov M.M."/>
        </authorList>
    </citation>
    <scope>NUCLEOTIDE SEQUENCE</scope>
    <source>
        <strain evidence="3">HSR-Bgl</strain>
        <plasmid evidence="3">pHSR-Bgl01</plasmid>
    </source>
</reference>
<dbReference type="GO" id="GO:0003697">
    <property type="term" value="F:single-stranded DNA binding"/>
    <property type="evidence" value="ECO:0007669"/>
    <property type="project" value="InterPro"/>
</dbReference>
<evidence type="ECO:0000256" key="1">
    <source>
        <dbReference type="SAM" id="MobiDB-lite"/>
    </source>
</evidence>
<dbReference type="Pfam" id="PF08401">
    <property type="entry name" value="ArdcN"/>
    <property type="match status" value="1"/>
</dbReference>
<keyword evidence="3" id="KW-0645">Protease</keyword>
<feature type="compositionally biased region" description="Basic residues" evidence="1">
    <location>
        <begin position="1"/>
        <end position="10"/>
    </location>
</feature>
<feature type="region of interest" description="Disordered" evidence="1">
    <location>
        <begin position="1"/>
        <end position="35"/>
    </location>
</feature>
<feature type="compositionally biased region" description="Polar residues" evidence="1">
    <location>
        <begin position="15"/>
        <end position="31"/>
    </location>
</feature>
<accession>A0A897NL78</accession>
<keyword evidence="3" id="KW-0378">Hydrolase</keyword>
<dbReference type="GO" id="GO:0008233">
    <property type="term" value="F:peptidase activity"/>
    <property type="evidence" value="ECO:0007669"/>
    <property type="project" value="UniProtKB-KW"/>
</dbReference>
<proteinExistence type="predicted"/>
<dbReference type="Proteomes" id="UP000663305">
    <property type="component" value="Plasmid pHSR-Bgl01"/>
</dbReference>
<feature type="domain" description="N-terminal" evidence="2">
    <location>
        <begin position="44"/>
        <end position="118"/>
    </location>
</feature>
<sequence>MRRGPNRRSRRELDSVNTMSTTSDSSVSFEQTDTRSDEMNSTIEQWIDNLVAGVDDAQASAEFQEWLDVQSRFHDYSYRNTLLIKRQCPEATRVAGYRTWQEEFDRHVKEGESAIWIWAPIITKQCPECENSPSYHEDSDCDYDETSPEEWSEGLVGFKPAPVFDISQTEGEPLPDLDTEATGDAGDLVEQLTAAADDLGVTVRIVPAEEWTHGEAKGICEQLSLVDVQPLVEVRDRENEADLARTLIHEYAHALLHFDIDDDTERAKREVEAEAVAYVVGRYCGLDTSGSAFYLAAWESDDPEVVRERLGRISRTAEELIDVLVSESSSQSS</sequence>
<protein>
    <submittedName>
        <fullName evidence="3">Zincin superfamily protease</fullName>
    </submittedName>
</protein>
<gene>
    <name evidence="3" type="ORF">HSBGL_4024</name>
</gene>
<evidence type="ECO:0000313" key="3">
    <source>
        <dbReference type="EMBL" id="QSG13438.1"/>
    </source>
</evidence>
<name>A0A897NL78_9EURY</name>
<keyword evidence="3" id="KW-0614">Plasmid</keyword>
<evidence type="ECO:0000313" key="4">
    <source>
        <dbReference type="Proteomes" id="UP000663305"/>
    </source>
</evidence>
<evidence type="ECO:0000259" key="2">
    <source>
        <dbReference type="Pfam" id="PF08401"/>
    </source>
</evidence>
<geneLocation type="plasmid" evidence="3 4">
    <name>pHSR-Bgl01</name>
</geneLocation>
<organism evidence="3 4">
    <name type="scientific">Halapricum desulfuricans</name>
    <dbReference type="NCBI Taxonomy" id="2841257"/>
    <lineage>
        <taxon>Archaea</taxon>
        <taxon>Methanobacteriati</taxon>
        <taxon>Methanobacteriota</taxon>
        <taxon>Stenosarchaea group</taxon>
        <taxon>Halobacteria</taxon>
        <taxon>Halobacteriales</taxon>
        <taxon>Haloarculaceae</taxon>
        <taxon>Halapricum</taxon>
    </lineage>
</organism>
<dbReference type="AlphaFoldDB" id="A0A897NL78"/>